<keyword evidence="3" id="KW-1185">Reference proteome</keyword>
<keyword evidence="1" id="KW-0472">Membrane</keyword>
<feature type="transmembrane region" description="Helical" evidence="1">
    <location>
        <begin position="24"/>
        <end position="44"/>
    </location>
</feature>
<evidence type="ECO:0000313" key="3">
    <source>
        <dbReference type="Proteomes" id="UP000248917"/>
    </source>
</evidence>
<accession>A0A326RSE0</accession>
<protein>
    <submittedName>
        <fullName evidence="2">Uncharacterized protein</fullName>
    </submittedName>
</protein>
<keyword evidence="1" id="KW-1133">Transmembrane helix</keyword>
<dbReference type="OrthoDB" id="1348213at2"/>
<keyword evidence="1" id="KW-0812">Transmembrane</keyword>
<evidence type="ECO:0000256" key="1">
    <source>
        <dbReference type="SAM" id="Phobius"/>
    </source>
</evidence>
<gene>
    <name evidence="2" type="ORF">CLV31_105154</name>
</gene>
<evidence type="ECO:0000313" key="2">
    <source>
        <dbReference type="EMBL" id="PZV83928.1"/>
    </source>
</evidence>
<comment type="caution">
    <text evidence="2">The sequence shown here is derived from an EMBL/GenBank/DDBJ whole genome shotgun (WGS) entry which is preliminary data.</text>
</comment>
<reference evidence="2 3" key="1">
    <citation type="submission" date="2018-06" db="EMBL/GenBank/DDBJ databases">
        <title>Genomic Encyclopedia of Archaeal and Bacterial Type Strains, Phase II (KMG-II): from individual species to whole genera.</title>
        <authorList>
            <person name="Goeker M."/>
        </authorList>
    </citation>
    <scope>NUCLEOTIDE SEQUENCE [LARGE SCALE GENOMIC DNA]</scope>
    <source>
        <strain evidence="2 3">T4</strain>
    </source>
</reference>
<organism evidence="2 3">
    <name type="scientific">Algoriphagus aquaeductus</name>
    <dbReference type="NCBI Taxonomy" id="475299"/>
    <lineage>
        <taxon>Bacteria</taxon>
        <taxon>Pseudomonadati</taxon>
        <taxon>Bacteroidota</taxon>
        <taxon>Cytophagia</taxon>
        <taxon>Cytophagales</taxon>
        <taxon>Cyclobacteriaceae</taxon>
        <taxon>Algoriphagus</taxon>
    </lineage>
</organism>
<dbReference type="EMBL" id="QKTX01000005">
    <property type="protein sequence ID" value="PZV83928.1"/>
    <property type="molecule type" value="Genomic_DNA"/>
</dbReference>
<dbReference type="Proteomes" id="UP000248917">
    <property type="component" value="Unassembled WGS sequence"/>
</dbReference>
<proteinExistence type="predicted"/>
<name>A0A326RSE0_9BACT</name>
<dbReference type="RefSeq" id="WP_111392534.1">
    <property type="nucleotide sequence ID" value="NZ_QKTX01000005.1"/>
</dbReference>
<dbReference type="AlphaFoldDB" id="A0A326RSE0"/>
<sequence length="286" mass="33259">MEFLETRSQFFREWWLNISLKEGLILVILAFALAGLFFFLLTLWKRARKLKEIKVKDAYQAEIDQVLFGFVFGQDGAEEELKKFSISGKSNLYKKVLIKSLISLHSNFTGSSTDKLEEFYVSSGLVSYSLHKLQSKKWTEVVEGIRDLAALNYQPAYDSIKQVKFSKNDLVQQEKLIARIRLRGLSELSEFRNSKAYFNDWTQSNILFSVKRFKVKNLENLQDLLDSSNESVALLVIRLIFYFRNSAQLLAIDDFEQRTGSEKLLSEINFLKRNSTIKAYSSYDRN</sequence>